<dbReference type="EMBL" id="MRBO01000212">
    <property type="protein sequence ID" value="KAB2586336.1"/>
    <property type="molecule type" value="Genomic_DNA"/>
</dbReference>
<gene>
    <name evidence="1" type="ORF">BS297_05790</name>
</gene>
<organism evidence="1 2">
    <name type="scientific">Rhodococcus erythropolis</name>
    <name type="common">Arthrobacter picolinophilus</name>
    <dbReference type="NCBI Taxonomy" id="1833"/>
    <lineage>
        <taxon>Bacteria</taxon>
        <taxon>Bacillati</taxon>
        <taxon>Actinomycetota</taxon>
        <taxon>Actinomycetes</taxon>
        <taxon>Mycobacteriales</taxon>
        <taxon>Nocardiaceae</taxon>
        <taxon>Rhodococcus</taxon>
        <taxon>Rhodococcus erythropolis group</taxon>
    </lineage>
</organism>
<name>A0A0C2WHF2_RHOER</name>
<comment type="caution">
    <text evidence="1">The sequence shown here is derived from an EMBL/GenBank/DDBJ whole genome shotgun (WGS) entry which is preliminary data.</text>
</comment>
<accession>A0A0C2WHF2</accession>
<dbReference type="Proteomes" id="UP000325576">
    <property type="component" value="Unassembled WGS sequence"/>
</dbReference>
<evidence type="ECO:0000313" key="1">
    <source>
        <dbReference type="EMBL" id="KAB2586336.1"/>
    </source>
</evidence>
<sequence>MAIVWTVPRAIGSTLLVAPLIKEFLVEGDGTLDAKLTAVGTVSASLEKQVGRTFTSISAASAAIFSGAAGSTSVPDALRLAVMRTLSTEVVVRKPAPQPFTEKVGKRLGQYVFALRDPRNDQVFHVGHGTGNQVFAPVFEALGELANLEGADGPAEPNAAVTAAKIARIREIYDAGSAVEHFVLLRSVAAATDSAATTDEVVRGIVEALRITDAGEGLTNLAGDTSDKDARATRVEELALRYSADPAPELPTPSIVLHVPASARPGATPEEIYELARAEWSAGAAVRAEIGIPVLVFADSIIRGAFRAQSWEVSTRNADGSQLWRFNGTVDDELAAKYVGTEVTPHNVGLKKWPVSGWVTRLTTARPGAVMPGPRKSK</sequence>
<dbReference type="AlphaFoldDB" id="A0A0C2WHF2"/>
<evidence type="ECO:0000313" key="2">
    <source>
        <dbReference type="Proteomes" id="UP000325576"/>
    </source>
</evidence>
<dbReference type="CDD" id="cd10440">
    <property type="entry name" value="GIY-YIG_COG3680"/>
    <property type="match status" value="1"/>
</dbReference>
<reference evidence="1 2" key="1">
    <citation type="journal article" date="2017" name="Poromechanics V (2013)">
        <title>Genomic Characterization of the Arsenic-Tolerant Actinobacterium, &lt;i&gt;Rhodococcus erythropolis&lt;/i&gt; S43.</title>
        <authorList>
            <person name="Retamal-Morales G."/>
            <person name="Mehnert M."/>
            <person name="Schwabe R."/>
            <person name="Tischler D."/>
            <person name="Schloemann M."/>
            <person name="Levican G.J."/>
        </authorList>
    </citation>
    <scope>NUCLEOTIDE SEQUENCE [LARGE SCALE GENOMIC DNA]</scope>
    <source>
        <strain evidence="1 2">S43</strain>
    </source>
</reference>
<proteinExistence type="predicted"/>
<protein>
    <recommendedName>
        <fullName evidence="3">GIY-YIG nuclease family protein</fullName>
    </recommendedName>
</protein>
<evidence type="ECO:0008006" key="3">
    <source>
        <dbReference type="Google" id="ProtNLM"/>
    </source>
</evidence>